<dbReference type="GO" id="GO:0070530">
    <property type="term" value="F:K63-linked polyubiquitin modification-dependent protein binding"/>
    <property type="evidence" value="ECO:0007669"/>
    <property type="project" value="TreeGrafter"/>
</dbReference>
<dbReference type="GO" id="GO:0005634">
    <property type="term" value="C:nucleus"/>
    <property type="evidence" value="ECO:0007669"/>
    <property type="project" value="TreeGrafter"/>
</dbReference>
<accession>V5GU80</accession>
<protein>
    <submittedName>
        <fullName evidence="6">Optineurin</fullName>
    </submittedName>
</protein>
<feature type="domain" description="NF-kappa-B essential modulator NEMO N-terminal" evidence="4">
    <location>
        <begin position="141"/>
        <end position="205"/>
    </location>
</feature>
<sequence length="528" mass="60693">MATSSLSTESFKMPSEPYPLPSLGSDEESFVVLWKDMDSKSIVEINHEPIGTGIVEEAKQLINKELTEMEKLSLVNKAETQAENNLSVDGPSSQSESKVVESTQMDKSSVLPKMPQVEKGFETSDVISITTLSTDLTSEQVQKKVSEIVEENIRLKDTILQNNMSMKSQYERIVAWQEDVQKVHQAHKEKIIEAKEFIEKLKKENYNLIRELEQLKAVKNAQDEDIVSLTKAIREKEQRSAETNNPKSKENFELELDMVNKTIKQLEVGMKNLTVENEALKEEKVKVIEVNKKVEEYEKEIDGLQTILHASKRELEEAKMELMKMKSTDEEKMKSLNEVIDSLRSQLFFTKQQQTVLPTQEEVANIRQQLANTQVMLTQVEQTRSAPYIQLQTLNKENLELKTKLGEFQTQTDDIYALKAQLDVYKADFEAERNAKETIKNEKERLSEDMQNLQRRNQQLQEEIELLRENDYVVPPSVPRERMPTPSAPCASSGDHPMKCPVCNFGFKTHQALENHVYRCIELNDHLP</sequence>
<dbReference type="GeneID" id="108908050"/>
<dbReference type="AlphaFoldDB" id="V5GU80"/>
<feature type="region of interest" description="Disordered" evidence="3">
    <location>
        <begin position="1"/>
        <end position="22"/>
    </location>
</feature>
<dbReference type="InterPro" id="IPR051301">
    <property type="entry name" value="Optineurin/NFkB_EssMod"/>
</dbReference>
<dbReference type="InterPro" id="IPR032419">
    <property type="entry name" value="CC2-LZ_dom"/>
</dbReference>
<dbReference type="GO" id="GO:0043122">
    <property type="term" value="P:regulation of canonical NF-kappaB signal transduction"/>
    <property type="evidence" value="ECO:0007669"/>
    <property type="project" value="TreeGrafter"/>
</dbReference>
<dbReference type="Gene3D" id="1.20.5.390">
    <property type="entry name" value="L1 transposable element, trimerization domain"/>
    <property type="match status" value="1"/>
</dbReference>
<evidence type="ECO:0000259" key="5">
    <source>
        <dbReference type="Pfam" id="PF16516"/>
    </source>
</evidence>
<dbReference type="PANTHER" id="PTHR31553">
    <property type="entry name" value="NF-KAPPA-B ESSENTIAL MODULATOR"/>
    <property type="match status" value="1"/>
</dbReference>
<gene>
    <name evidence="6" type="primary">OPTN</name>
</gene>
<dbReference type="Pfam" id="PF11577">
    <property type="entry name" value="NEMO"/>
    <property type="match status" value="1"/>
</dbReference>
<feature type="compositionally biased region" description="Polar residues" evidence="3">
    <location>
        <begin position="83"/>
        <end position="107"/>
    </location>
</feature>
<organism evidence="6">
    <name type="scientific">Anoplophora glabripennis</name>
    <name type="common">Asian longhorn beetle</name>
    <name type="synonym">Anoplophora nobilis</name>
    <dbReference type="NCBI Taxonomy" id="217634"/>
    <lineage>
        <taxon>Eukaryota</taxon>
        <taxon>Metazoa</taxon>
        <taxon>Ecdysozoa</taxon>
        <taxon>Arthropoda</taxon>
        <taxon>Hexapoda</taxon>
        <taxon>Insecta</taxon>
        <taxon>Pterygota</taxon>
        <taxon>Neoptera</taxon>
        <taxon>Endopterygota</taxon>
        <taxon>Coleoptera</taxon>
        <taxon>Polyphaga</taxon>
        <taxon>Cucujiformia</taxon>
        <taxon>Chrysomeloidea</taxon>
        <taxon>Cerambycidae</taxon>
        <taxon>Lamiinae</taxon>
        <taxon>Lamiini</taxon>
        <taxon>Anoplophora</taxon>
    </lineage>
</organism>
<feature type="compositionally biased region" description="Polar residues" evidence="3">
    <location>
        <begin position="1"/>
        <end position="10"/>
    </location>
</feature>
<feature type="region of interest" description="Disordered" evidence="3">
    <location>
        <begin position="83"/>
        <end position="115"/>
    </location>
</feature>
<reference evidence="6" key="1">
    <citation type="submission" date="2013-07" db="EMBL/GenBank/DDBJ databases">
        <title>Midgut Transcriptome Profiling of Anoplphora glabripennis, a Lignocellulose Degrading, Wood-Boring Cerambycid.</title>
        <authorList>
            <person name="Scully E.D."/>
            <person name="Hoover K."/>
            <person name="Carlson J.E."/>
            <person name="Tien M."/>
            <person name="Geib S.M."/>
        </authorList>
    </citation>
    <scope>NUCLEOTIDE SEQUENCE</scope>
</reference>
<name>V5GU80_ANOGL</name>
<feature type="coiled-coil region" evidence="2">
    <location>
        <begin position="184"/>
        <end position="470"/>
    </location>
</feature>
<evidence type="ECO:0000259" key="4">
    <source>
        <dbReference type="Pfam" id="PF11577"/>
    </source>
</evidence>
<dbReference type="InterPro" id="IPR021063">
    <property type="entry name" value="NEMO_N"/>
</dbReference>
<dbReference type="PANTHER" id="PTHR31553:SF1">
    <property type="entry name" value="NF-KAPPA-B ESSENTIAL MODULATOR"/>
    <property type="match status" value="1"/>
</dbReference>
<evidence type="ECO:0000256" key="3">
    <source>
        <dbReference type="SAM" id="MobiDB-lite"/>
    </source>
</evidence>
<proteinExistence type="predicted"/>
<dbReference type="GO" id="GO:0005737">
    <property type="term" value="C:cytoplasm"/>
    <property type="evidence" value="ECO:0007669"/>
    <property type="project" value="TreeGrafter"/>
</dbReference>
<dbReference type="Pfam" id="PF16516">
    <property type="entry name" value="CC2-LZ"/>
    <property type="match status" value="1"/>
</dbReference>
<evidence type="ECO:0000313" key="6">
    <source>
        <dbReference type="EMBL" id="JAB65217.1"/>
    </source>
</evidence>
<feature type="domain" description="NF-kappa-B essential modulator NEMO CC2-LZ" evidence="5">
    <location>
        <begin position="367"/>
        <end position="461"/>
    </location>
</feature>
<evidence type="ECO:0000256" key="1">
    <source>
        <dbReference type="ARBA" id="ARBA00023054"/>
    </source>
</evidence>
<dbReference type="CTD" id="37967"/>
<dbReference type="EMBL" id="GALX01003249">
    <property type="protein sequence ID" value="JAB65217.1"/>
    <property type="molecule type" value="Transcribed_RNA"/>
</dbReference>
<dbReference type="Gene3D" id="1.20.5.990">
    <property type="entry name" value="Nemo cc2-lz domain - 1d5 darpin complex"/>
    <property type="match status" value="1"/>
</dbReference>
<keyword evidence="1 2" id="KW-0175">Coiled coil</keyword>
<dbReference type="OrthoDB" id="6343844at2759"/>
<evidence type="ECO:0000256" key="2">
    <source>
        <dbReference type="SAM" id="Coils"/>
    </source>
</evidence>